<dbReference type="RefSeq" id="XP_023163319.2">
    <property type="nucleotide sequence ID" value="XM_023307551.2"/>
</dbReference>
<dbReference type="GeneID" id="111594310"/>
<organism evidence="3 4">
    <name type="scientific">Drosophila hydei</name>
    <name type="common">Fruit fly</name>
    <dbReference type="NCBI Taxonomy" id="7224"/>
    <lineage>
        <taxon>Eukaryota</taxon>
        <taxon>Metazoa</taxon>
        <taxon>Ecdysozoa</taxon>
        <taxon>Arthropoda</taxon>
        <taxon>Hexapoda</taxon>
        <taxon>Insecta</taxon>
        <taxon>Pterygota</taxon>
        <taxon>Neoptera</taxon>
        <taxon>Endopterygota</taxon>
        <taxon>Diptera</taxon>
        <taxon>Brachycera</taxon>
        <taxon>Muscomorpha</taxon>
        <taxon>Ephydroidea</taxon>
        <taxon>Drosophilidae</taxon>
        <taxon>Drosophila</taxon>
    </lineage>
</organism>
<evidence type="ECO:0000256" key="2">
    <source>
        <dbReference type="SAM" id="MobiDB-lite"/>
    </source>
</evidence>
<gene>
    <name evidence="4" type="primary">LOC111594310</name>
</gene>
<evidence type="ECO:0000313" key="3">
    <source>
        <dbReference type="Proteomes" id="UP000504633"/>
    </source>
</evidence>
<dbReference type="KEGG" id="dhe:111594310"/>
<dbReference type="OrthoDB" id="331765at2759"/>
<reference evidence="4" key="1">
    <citation type="submission" date="2025-08" db="UniProtKB">
        <authorList>
            <consortium name="RefSeq"/>
        </authorList>
    </citation>
    <scope>IDENTIFICATION</scope>
    <source>
        <strain evidence="4">15085-1641.00</strain>
        <tissue evidence="4">Whole body</tissue>
    </source>
</reference>
<proteinExistence type="predicted"/>
<keyword evidence="1" id="KW-0175">Coiled coil</keyword>
<dbReference type="OMA" id="CPEVLIP"/>
<keyword evidence="3" id="KW-1185">Reference proteome</keyword>
<dbReference type="PANTHER" id="PTHR39944:SF1">
    <property type="entry name" value="CALDESMON-RELATED PROTEIN-RELATED"/>
    <property type="match status" value="1"/>
</dbReference>
<evidence type="ECO:0000313" key="4">
    <source>
        <dbReference type="RefSeq" id="XP_023163319.2"/>
    </source>
</evidence>
<dbReference type="AlphaFoldDB" id="A0A6J1LFQ3"/>
<dbReference type="PANTHER" id="PTHR39944">
    <property type="match status" value="1"/>
</dbReference>
<dbReference type="Proteomes" id="UP000504633">
    <property type="component" value="Unplaced"/>
</dbReference>
<protein>
    <submittedName>
        <fullName evidence="4">Axoneme-associated protein mst101(2)-like</fullName>
    </submittedName>
</protein>
<accession>A0A6J1LFQ3</accession>
<feature type="coiled-coil region" evidence="1">
    <location>
        <begin position="321"/>
        <end position="373"/>
    </location>
</feature>
<sequence>MNRLVNACSAPPGHVRFLTNRRIYPVVVTAKRFEAIMGRSRMDKKLEAAAAQEEDERYMKYLQEGSDWLCKQFTNVGAQTMDEERQAKLDQELLEAEIREKQVRIEDDLIRKKRIIRANRILESLKAGQRALHHALVETQVAHERKYNEAVNREIAEDARRQRAKEDAKCPETLIPFSTITEEEVKAEEVARSIRLRAEFLKDIEERRQRKLMQKEQEECDTLIERAQYQCLHEKEQKEAKARAQKKREFCRRAYCDAIEEKAKIKKYEATCDRIHDRLICVDVTTRRNLDKRCNMEKKAARAEKIKKQEIYAEEFGRMQQENARKEAENQKAVVERYQAEVEMDEGRRQCEIDQLSKQRRAYERESRIQAEKQRQRQAELQRFAVAERFKNMETNRRFNEVQRRNKERETTNLRNMLMGQRDEFLQHSVQEKMRVSACPSDQYLKEDVIFFDDAAQAIVEAHEKGKPMLPIAKAVEVYRRQNQIGQAPQTRMVGRSQLRDYCWPGFYSKADLAYKNYEAREKCRQEQKADREKILDNCLTITELAAKEQPYQNCEIVCPIKCFQHRGVPAIASVESFAPPPQNEFSLCEDKPLPISPTEACMQAPTTCPDNDLLTKPKKFNNVEPVCVSKVPPLETIKSNIKSQHSIIAAPEPECKDAKKPTVPPRKRIWR</sequence>
<evidence type="ECO:0000256" key="1">
    <source>
        <dbReference type="SAM" id="Coils"/>
    </source>
</evidence>
<name>A0A6J1LFQ3_DROHY</name>
<feature type="region of interest" description="Disordered" evidence="2">
    <location>
        <begin position="652"/>
        <end position="672"/>
    </location>
</feature>